<dbReference type="EMBL" id="ADBJ01000044">
    <property type="protein sequence ID" value="EFA76766.1"/>
    <property type="molecule type" value="Genomic_DNA"/>
</dbReference>
<sequence>MTDSKSDIYFNKKYSRPESMKKVIDILGDYNPSESKVKRTLGMNEEELKAFQQQLLENSFKSCRERISINKRDTQKALDILGIDYSKQKLMSLLGCDEEAFQYLDQPNEATKIKITQRTVV</sequence>
<name>D3BNA6_HETP5</name>
<accession>D3BNA6</accession>
<keyword evidence="2" id="KW-1185">Reference proteome</keyword>
<proteinExistence type="predicted"/>
<dbReference type="RefSeq" id="XP_020428898.1">
    <property type="nucleotide sequence ID" value="XM_020580311.1"/>
</dbReference>
<comment type="caution">
    <text evidence="1">The sequence shown here is derived from an EMBL/GenBank/DDBJ whole genome shotgun (WGS) entry which is preliminary data.</text>
</comment>
<dbReference type="STRING" id="670386.D3BNA6"/>
<organism evidence="1 2">
    <name type="scientific">Heterostelium pallidum (strain ATCC 26659 / Pp 5 / PN500)</name>
    <name type="common">Cellular slime mold</name>
    <name type="synonym">Polysphondylium pallidum</name>
    <dbReference type="NCBI Taxonomy" id="670386"/>
    <lineage>
        <taxon>Eukaryota</taxon>
        <taxon>Amoebozoa</taxon>
        <taxon>Evosea</taxon>
        <taxon>Eumycetozoa</taxon>
        <taxon>Dictyostelia</taxon>
        <taxon>Acytosteliales</taxon>
        <taxon>Acytosteliaceae</taxon>
        <taxon>Heterostelium</taxon>
    </lineage>
</organism>
<protein>
    <submittedName>
        <fullName evidence="1">Uncharacterized protein</fullName>
    </submittedName>
</protein>
<dbReference type="AlphaFoldDB" id="D3BNA6"/>
<evidence type="ECO:0000313" key="2">
    <source>
        <dbReference type="Proteomes" id="UP000001396"/>
    </source>
</evidence>
<dbReference type="Proteomes" id="UP000001396">
    <property type="component" value="Unassembled WGS sequence"/>
</dbReference>
<dbReference type="GeneID" id="31364992"/>
<dbReference type="InParanoid" id="D3BNA6"/>
<gene>
    <name evidence="1" type="ORF">PPL_09517</name>
</gene>
<evidence type="ECO:0000313" key="1">
    <source>
        <dbReference type="EMBL" id="EFA76766.1"/>
    </source>
</evidence>
<reference evidence="1 2" key="1">
    <citation type="journal article" date="2011" name="Genome Res.">
        <title>Phylogeny-wide analysis of social amoeba genomes highlights ancient origins for complex intercellular communication.</title>
        <authorList>
            <person name="Heidel A.J."/>
            <person name="Lawal H.M."/>
            <person name="Felder M."/>
            <person name="Schilde C."/>
            <person name="Helps N.R."/>
            <person name="Tunggal B."/>
            <person name="Rivero F."/>
            <person name="John U."/>
            <person name="Schleicher M."/>
            <person name="Eichinger L."/>
            <person name="Platzer M."/>
            <person name="Noegel A.A."/>
            <person name="Schaap P."/>
            <person name="Gloeckner G."/>
        </authorList>
    </citation>
    <scope>NUCLEOTIDE SEQUENCE [LARGE SCALE GENOMIC DNA]</scope>
    <source>
        <strain evidence="2">ATCC 26659 / Pp 5 / PN500</strain>
    </source>
</reference>